<feature type="binding site" evidence="15">
    <location>
        <position position="602"/>
    </location>
    <ligand>
        <name>K(+)</name>
        <dbReference type="ChEBI" id="CHEBI:29103"/>
    </ligand>
</feature>
<dbReference type="EMBL" id="QGLK01000005">
    <property type="protein sequence ID" value="PXY86786.1"/>
    <property type="molecule type" value="Genomic_DNA"/>
</dbReference>
<dbReference type="Proteomes" id="UP000248128">
    <property type="component" value="Unassembled WGS sequence"/>
</dbReference>
<dbReference type="GO" id="GO:0004747">
    <property type="term" value="F:ribokinase activity"/>
    <property type="evidence" value="ECO:0007669"/>
    <property type="project" value="UniProtKB-UniRule"/>
</dbReference>
<evidence type="ECO:0000313" key="17">
    <source>
        <dbReference type="EMBL" id="PXY86786.1"/>
    </source>
</evidence>
<evidence type="ECO:0000256" key="3">
    <source>
        <dbReference type="ARBA" id="ARBA00016943"/>
    </source>
</evidence>
<keyword evidence="9 15" id="KW-0460">Magnesium</keyword>
<dbReference type="OrthoDB" id="9775849at2"/>
<dbReference type="InterPro" id="IPR010982">
    <property type="entry name" value="Lambda_DNA-bd_dom_sf"/>
</dbReference>
<comment type="similarity">
    <text evidence="15">Belongs to the carbohydrate kinase PfkB family. Ribokinase subfamily.</text>
</comment>
<evidence type="ECO:0000256" key="10">
    <source>
        <dbReference type="ARBA" id="ARBA00022958"/>
    </source>
</evidence>
<proteinExistence type="inferred from homology"/>
<keyword evidence="12" id="KW-0238">DNA-binding</keyword>
<evidence type="ECO:0000256" key="12">
    <source>
        <dbReference type="ARBA" id="ARBA00023125"/>
    </source>
</evidence>
<keyword evidence="5 15" id="KW-0479">Metal-binding</keyword>
<dbReference type="GO" id="GO:0003677">
    <property type="term" value="F:DNA binding"/>
    <property type="evidence" value="ECO:0007669"/>
    <property type="project" value="UniProtKB-KW"/>
</dbReference>
<comment type="activity regulation">
    <text evidence="15">Activated by a monovalent cation that binds near, but not in, the active site. The most likely occupant of the site in vivo is potassium. Ion binding induces a conformational change that may alter substrate affinity.</text>
</comment>
<dbReference type="HAMAP" id="MF_01987">
    <property type="entry name" value="Ribokinase"/>
    <property type="match status" value="1"/>
</dbReference>
<evidence type="ECO:0000313" key="18">
    <source>
        <dbReference type="Proteomes" id="UP000248128"/>
    </source>
</evidence>
<feature type="binding site" evidence="15">
    <location>
        <begin position="571"/>
        <end position="572"/>
    </location>
    <ligand>
        <name>ATP</name>
        <dbReference type="ChEBI" id="CHEBI:30616"/>
    </ligand>
</feature>
<comment type="cofactor">
    <cofactor evidence="15">
        <name>Mg(2+)</name>
        <dbReference type="ChEBI" id="CHEBI:18420"/>
    </cofactor>
    <text evidence="15">Requires a divalent cation, most likely magnesium in vivo, as an electrophilic catalyst to aid phosphoryl group transfer. It is the chelate of the metal and the nucleotide that is the actual substrate.</text>
</comment>
<dbReference type="GO" id="GO:0046872">
    <property type="term" value="F:metal ion binding"/>
    <property type="evidence" value="ECO:0007669"/>
    <property type="project" value="UniProtKB-KW"/>
</dbReference>
<dbReference type="PROSITE" id="PS00356">
    <property type="entry name" value="HTH_LACI_1"/>
    <property type="match status" value="1"/>
</dbReference>
<dbReference type="InterPro" id="IPR028082">
    <property type="entry name" value="Peripla_BP_I"/>
</dbReference>
<feature type="binding site" evidence="15">
    <location>
        <begin position="363"/>
        <end position="367"/>
    </location>
    <ligand>
        <name>substrate</name>
    </ligand>
</feature>
<organism evidence="17 18">
    <name type="scientific">Bifidobacterium asteroides</name>
    <dbReference type="NCBI Taxonomy" id="1684"/>
    <lineage>
        <taxon>Bacteria</taxon>
        <taxon>Bacillati</taxon>
        <taxon>Actinomycetota</taxon>
        <taxon>Actinomycetes</taxon>
        <taxon>Bifidobacteriales</taxon>
        <taxon>Bifidobacteriaceae</taxon>
        <taxon>Bifidobacterium</taxon>
    </lineage>
</organism>
<dbReference type="CDD" id="cd01174">
    <property type="entry name" value="ribokinase"/>
    <property type="match status" value="1"/>
</dbReference>
<evidence type="ECO:0000256" key="15">
    <source>
        <dbReference type="HAMAP-Rule" id="MF_01987"/>
    </source>
</evidence>
<dbReference type="Gene3D" id="3.40.50.2300">
    <property type="match status" value="2"/>
</dbReference>
<dbReference type="PANTHER" id="PTHR10584">
    <property type="entry name" value="SUGAR KINASE"/>
    <property type="match status" value="1"/>
</dbReference>
<dbReference type="UniPathway" id="UPA00916">
    <property type="reaction ID" value="UER00889"/>
</dbReference>
<feature type="binding site" evidence="15">
    <location>
        <position position="508"/>
    </location>
    <ligand>
        <name>ATP</name>
        <dbReference type="ChEBI" id="CHEBI:30616"/>
    </ligand>
</feature>
<keyword evidence="7 15" id="KW-0418">Kinase</keyword>
<feature type="binding site" evidence="15">
    <location>
        <begin position="335"/>
        <end position="337"/>
    </location>
    <ligand>
        <name>substrate</name>
    </ligand>
</feature>
<evidence type="ECO:0000259" key="16">
    <source>
        <dbReference type="PROSITE" id="PS50932"/>
    </source>
</evidence>
<evidence type="ECO:0000256" key="9">
    <source>
        <dbReference type="ARBA" id="ARBA00022842"/>
    </source>
</evidence>
<feature type="binding site" evidence="15">
    <location>
        <position position="611"/>
    </location>
    <ligand>
        <name>K(+)</name>
        <dbReference type="ChEBI" id="CHEBI:29103"/>
    </ligand>
</feature>
<dbReference type="PANTHER" id="PTHR10584:SF166">
    <property type="entry name" value="RIBOKINASE"/>
    <property type="match status" value="1"/>
</dbReference>
<evidence type="ECO:0000256" key="8">
    <source>
        <dbReference type="ARBA" id="ARBA00022840"/>
    </source>
</evidence>
<feature type="binding site" evidence="15">
    <location>
        <position position="464"/>
    </location>
    <ligand>
        <name>substrate</name>
    </ligand>
</feature>
<dbReference type="PRINTS" id="PR00036">
    <property type="entry name" value="HTHLACI"/>
</dbReference>
<dbReference type="InterPro" id="IPR046335">
    <property type="entry name" value="LacI/GalR-like_sensor"/>
</dbReference>
<evidence type="ECO:0000256" key="11">
    <source>
        <dbReference type="ARBA" id="ARBA00023015"/>
    </source>
</evidence>
<dbReference type="SUPFAM" id="SSF47413">
    <property type="entry name" value="lambda repressor-like DNA-binding domains"/>
    <property type="match status" value="1"/>
</dbReference>
<comment type="subunit">
    <text evidence="15">Homodimer.</text>
</comment>
<keyword evidence="13" id="KW-0804">Transcription</keyword>
<evidence type="ECO:0000256" key="2">
    <source>
        <dbReference type="ARBA" id="ARBA00012035"/>
    </source>
</evidence>
<dbReference type="PROSITE" id="PS50932">
    <property type="entry name" value="HTH_LACI_2"/>
    <property type="match status" value="1"/>
</dbReference>
<dbReference type="GO" id="GO:0005737">
    <property type="term" value="C:cytoplasm"/>
    <property type="evidence" value="ECO:0007669"/>
    <property type="project" value="UniProtKB-SubCell"/>
</dbReference>
<comment type="function">
    <text evidence="15">Catalyzes the phosphorylation of ribose at O-5 in a reaction requiring ATP and magnesium. The resulting D-ribose-5-phosphate can then be used either for sythesis of nucleotides, histidine, and tryptophan, or as a component of the pentose phosphate pathway.</text>
</comment>
<dbReference type="Pfam" id="PF00294">
    <property type="entry name" value="PfkB"/>
    <property type="match status" value="1"/>
</dbReference>
<dbReference type="PROSITE" id="PS00583">
    <property type="entry name" value="PFKB_KINASES_1"/>
    <property type="match status" value="1"/>
</dbReference>
<gene>
    <name evidence="15" type="primary">rbsK</name>
    <name evidence="17" type="ORF">DKK74_08250</name>
</gene>
<keyword evidence="15" id="KW-0963">Cytoplasm</keyword>
<feature type="binding site" evidence="15">
    <location>
        <position position="605"/>
    </location>
    <ligand>
        <name>K(+)</name>
        <dbReference type="ChEBI" id="CHEBI:29103"/>
    </ligand>
</feature>
<keyword evidence="8 15" id="KW-0067">ATP-binding</keyword>
<feature type="binding site" evidence="15">
    <location>
        <position position="572"/>
    </location>
    <ligand>
        <name>substrate</name>
    </ligand>
</feature>
<dbReference type="InterPro" id="IPR000843">
    <property type="entry name" value="HTH_LacI"/>
</dbReference>
<feature type="binding site" evidence="15">
    <location>
        <position position="607"/>
    </location>
    <ligand>
        <name>K(+)</name>
        <dbReference type="ChEBI" id="CHEBI:29103"/>
    </ligand>
</feature>
<reference evidence="17 18" key="1">
    <citation type="submission" date="2018-05" db="EMBL/GenBank/DDBJ databases">
        <title>Reference genomes for bee gut microbiota database.</title>
        <authorList>
            <person name="Ellegaard K.M."/>
        </authorList>
    </citation>
    <scope>NUCLEOTIDE SEQUENCE [LARGE SCALE GENOMIC DNA]</scope>
    <source>
        <strain evidence="17 18">ESL0199</strain>
    </source>
</reference>
<feature type="binding site" evidence="15">
    <location>
        <position position="568"/>
    </location>
    <ligand>
        <name>K(+)</name>
        <dbReference type="ChEBI" id="CHEBI:29103"/>
    </ligand>
</feature>
<dbReference type="InterPro" id="IPR002139">
    <property type="entry name" value="Ribo/fructo_kinase"/>
</dbReference>
<comment type="similarity">
    <text evidence="1">Belongs to the carbohydrate kinase pfkB family.</text>
</comment>
<keyword evidence="6 15" id="KW-0547">Nucleotide-binding</keyword>
<feature type="domain" description="HTH lacI-type" evidence="16">
    <location>
        <begin position="1"/>
        <end position="54"/>
    </location>
</feature>
<dbReference type="RefSeq" id="WP_110413595.1">
    <property type="nucleotide sequence ID" value="NZ_JAFMNU020000003.1"/>
</dbReference>
<evidence type="ECO:0000256" key="14">
    <source>
        <dbReference type="ARBA" id="ARBA00023277"/>
    </source>
</evidence>
<keyword evidence="10 15" id="KW-0630">Potassium</keyword>
<dbReference type="InterPro" id="IPR029056">
    <property type="entry name" value="Ribokinase-like"/>
</dbReference>
<evidence type="ECO:0000256" key="4">
    <source>
        <dbReference type="ARBA" id="ARBA00022679"/>
    </source>
</evidence>
<keyword evidence="11" id="KW-0805">Transcription regulation</keyword>
<evidence type="ECO:0000256" key="6">
    <source>
        <dbReference type="ARBA" id="ARBA00022741"/>
    </source>
</evidence>
<dbReference type="AlphaFoldDB" id="A0A318MGR8"/>
<comment type="caution">
    <text evidence="17">The sequence shown here is derived from an EMBL/GenBank/DDBJ whole genome shotgun (WGS) entry which is preliminary data.</text>
</comment>
<comment type="pathway">
    <text evidence="15">Carbohydrate metabolism; D-ribose degradation; D-ribose 5-phosphate from beta-D-ribopyranose: step 2/2.</text>
</comment>
<dbReference type="SUPFAM" id="SSF53822">
    <property type="entry name" value="Periplasmic binding protein-like I"/>
    <property type="match status" value="1"/>
</dbReference>
<dbReference type="GO" id="GO:0006355">
    <property type="term" value="P:regulation of DNA-templated transcription"/>
    <property type="evidence" value="ECO:0007669"/>
    <property type="project" value="InterPro"/>
</dbReference>
<accession>A0A318MGR8</accession>
<dbReference type="CDD" id="cd06267">
    <property type="entry name" value="PBP1_LacI_sugar_binding-like"/>
    <property type="match status" value="1"/>
</dbReference>
<dbReference type="SMART" id="SM00354">
    <property type="entry name" value="HTH_LACI"/>
    <property type="match status" value="1"/>
</dbReference>
<dbReference type="GO" id="GO:0019303">
    <property type="term" value="P:D-ribose catabolic process"/>
    <property type="evidence" value="ECO:0007669"/>
    <property type="project" value="UniProtKB-UniRule"/>
</dbReference>
<feature type="active site" description="Proton acceptor" evidence="15">
    <location>
        <position position="572"/>
    </location>
</feature>
<dbReference type="InterPro" id="IPR002173">
    <property type="entry name" value="Carboh/pur_kinase_PfkB_CS"/>
</dbReference>
<comment type="caution">
    <text evidence="15">Lacks conserved residue(s) required for the propagation of feature annotation.</text>
</comment>
<dbReference type="Pfam" id="PF13377">
    <property type="entry name" value="Peripla_BP_3"/>
    <property type="match status" value="1"/>
</dbReference>
<dbReference type="InterPro" id="IPR011611">
    <property type="entry name" value="PfkB_dom"/>
</dbReference>
<dbReference type="CDD" id="cd01392">
    <property type="entry name" value="HTH_LacI"/>
    <property type="match status" value="1"/>
</dbReference>
<evidence type="ECO:0000256" key="7">
    <source>
        <dbReference type="ARBA" id="ARBA00022777"/>
    </source>
</evidence>
<dbReference type="PRINTS" id="PR00990">
    <property type="entry name" value="RIBOKINASE"/>
</dbReference>
<keyword evidence="4 15" id="KW-0808">Transferase</keyword>
<feature type="binding site" evidence="15">
    <location>
        <position position="596"/>
    </location>
    <ligand>
        <name>ATP</name>
        <dbReference type="ChEBI" id="CHEBI:30616"/>
    </ligand>
</feature>
<dbReference type="Gene3D" id="1.10.260.40">
    <property type="entry name" value="lambda repressor-like DNA-binding domains"/>
    <property type="match status" value="1"/>
</dbReference>
<evidence type="ECO:0000256" key="1">
    <source>
        <dbReference type="ARBA" id="ARBA00005380"/>
    </source>
</evidence>
<dbReference type="InterPro" id="IPR011877">
    <property type="entry name" value="Ribokinase"/>
</dbReference>
<evidence type="ECO:0000256" key="5">
    <source>
        <dbReference type="ARBA" id="ARBA00022723"/>
    </source>
</evidence>
<comment type="subcellular location">
    <subcellularLocation>
        <location evidence="15">Cytoplasm</location>
    </subcellularLocation>
</comment>
<feature type="binding site" evidence="15">
    <location>
        <position position="566"/>
    </location>
    <ligand>
        <name>K(+)</name>
        <dbReference type="ChEBI" id="CHEBI:29103"/>
    </ligand>
</feature>
<comment type="catalytic activity">
    <reaction evidence="15">
        <text>D-ribose + ATP = D-ribose 5-phosphate + ADP + H(+)</text>
        <dbReference type="Rhea" id="RHEA:13697"/>
        <dbReference type="ChEBI" id="CHEBI:15378"/>
        <dbReference type="ChEBI" id="CHEBI:30616"/>
        <dbReference type="ChEBI" id="CHEBI:47013"/>
        <dbReference type="ChEBI" id="CHEBI:78346"/>
        <dbReference type="ChEBI" id="CHEBI:456216"/>
        <dbReference type="EC" id="2.7.1.15"/>
    </reaction>
</comment>
<dbReference type="Pfam" id="PF00356">
    <property type="entry name" value="LacI"/>
    <property type="match status" value="1"/>
</dbReference>
<protein>
    <recommendedName>
        <fullName evidence="3 15">Ribokinase</fullName>
        <shortName evidence="15">RK</shortName>
        <ecNumber evidence="2 15">2.7.1.15</ecNumber>
    </recommendedName>
</protein>
<evidence type="ECO:0000256" key="13">
    <source>
        <dbReference type="ARBA" id="ARBA00023163"/>
    </source>
</evidence>
<name>A0A318MGR8_9BIFI</name>
<dbReference type="Gene3D" id="3.40.1190.20">
    <property type="match status" value="1"/>
</dbReference>
<dbReference type="EC" id="2.7.1.15" evidence="2 15"/>
<feature type="binding site" evidence="15">
    <location>
        <begin position="540"/>
        <end position="545"/>
    </location>
    <ligand>
        <name>ATP</name>
        <dbReference type="ChEBI" id="CHEBI:30616"/>
    </ligand>
</feature>
<dbReference type="GO" id="GO:0005524">
    <property type="term" value="F:ATP binding"/>
    <property type="evidence" value="ECO:0007669"/>
    <property type="project" value="UniProtKB-UniRule"/>
</dbReference>
<keyword evidence="14 15" id="KW-0119">Carbohydrate metabolism</keyword>
<sequence>MNIKDIAKLAGVSTSTVSKIVNHKDSSITEATRSKVLDLVKKYHYTPYASSKPNTTSWRIGVLLSSSISLDSTLDGIIQQAQASGYGTLVFNSYSSQEQEEQNIQAAIEHRVDGIIWEPIDKSSLKLNKTITAKKIPELIIGPLGDDRSALLPYEEAAYNLTQELIDRNHSNIACLLSPGRRTQSFLRGYRRCLFENNIAFHNDMVFYDIDDNLTTVMENRHVTGFVASHYRHAVELQQYAQSLHYRLPQDFSLVTLRNDSDEPLHYPGIPEISSYNMRNADFGTHLCSRLIDAIEHNKTEQTEFKHIFILDNEHTVSQPPNMRHKKIVVIGSINVDTYLATPTLPKPGMTVTTRNFASTPGGKATNQAVGVAKLGHHVSLIGNVGSDTSADFIYQAMNRFHVDTTGVMRIKRTDTGKAYIFVDNNGESMISLVSGANSTLAPDDIDGREHIFSNTAYCLVQTEIPLETVKEACIVARKHHAITILKPSSCPHLPDDILNLIDILVPNQNEIEALFPEPGSIVDKARYSISKGVGTVIVTLGDQGCVLVTEKTHTLFPAGQARVIDDTGAGDAFISCLASSLLENRTLEEAARIANLAAGFSVAHEGAIPSLISRQQLKSLLA</sequence>
<dbReference type="SUPFAM" id="SSF53613">
    <property type="entry name" value="Ribokinase-like"/>
    <property type="match status" value="1"/>
</dbReference>